<dbReference type="PANTHER" id="PTHR30146:SF155">
    <property type="entry name" value="ALANINE RACEMASE"/>
    <property type="match status" value="1"/>
</dbReference>
<evidence type="ECO:0000256" key="2">
    <source>
        <dbReference type="ARBA" id="ARBA00023125"/>
    </source>
</evidence>
<keyword evidence="3" id="KW-0804">Transcription</keyword>
<comment type="caution">
    <text evidence="5">The sequence shown here is derived from an EMBL/GenBank/DDBJ whole genome shotgun (WGS) entry which is preliminary data.</text>
</comment>
<dbReference type="PANTHER" id="PTHR30146">
    <property type="entry name" value="LACI-RELATED TRANSCRIPTIONAL REPRESSOR"/>
    <property type="match status" value="1"/>
</dbReference>
<dbReference type="PROSITE" id="PS50932">
    <property type="entry name" value="HTH_LACI_2"/>
    <property type="match status" value="1"/>
</dbReference>
<keyword evidence="1" id="KW-0805">Transcription regulation</keyword>
<evidence type="ECO:0000256" key="3">
    <source>
        <dbReference type="ARBA" id="ARBA00023163"/>
    </source>
</evidence>
<dbReference type="Pfam" id="PF13377">
    <property type="entry name" value="Peripla_BP_3"/>
    <property type="match status" value="1"/>
</dbReference>
<dbReference type="SUPFAM" id="SSF47413">
    <property type="entry name" value="lambda repressor-like DNA-binding domains"/>
    <property type="match status" value="1"/>
</dbReference>
<dbReference type="CDD" id="cd01392">
    <property type="entry name" value="HTH_LacI"/>
    <property type="match status" value="1"/>
</dbReference>
<proteinExistence type="predicted"/>
<feature type="domain" description="HTH lacI-type" evidence="4">
    <location>
        <begin position="17"/>
        <end position="71"/>
    </location>
</feature>
<dbReference type="PROSITE" id="PS00356">
    <property type="entry name" value="HTH_LACI_1"/>
    <property type="match status" value="1"/>
</dbReference>
<reference evidence="6" key="1">
    <citation type="journal article" date="2019" name="Int. J. Syst. Evol. Microbiol.">
        <title>The Global Catalogue of Microorganisms (GCM) 10K type strain sequencing project: providing services to taxonomists for standard genome sequencing and annotation.</title>
        <authorList>
            <consortium name="The Broad Institute Genomics Platform"/>
            <consortium name="The Broad Institute Genome Sequencing Center for Infectious Disease"/>
            <person name="Wu L."/>
            <person name="Ma J."/>
        </authorList>
    </citation>
    <scope>NUCLEOTIDE SEQUENCE [LARGE SCALE GENOMIC DNA]</scope>
    <source>
        <strain evidence="6">KACC 12634</strain>
    </source>
</reference>
<dbReference type="InterPro" id="IPR046335">
    <property type="entry name" value="LacI/GalR-like_sensor"/>
</dbReference>
<dbReference type="InterPro" id="IPR010982">
    <property type="entry name" value="Lambda_DNA-bd_dom_sf"/>
</dbReference>
<gene>
    <name evidence="5" type="ORF">ACFQS3_10995</name>
</gene>
<evidence type="ECO:0000259" key="4">
    <source>
        <dbReference type="PROSITE" id="PS50932"/>
    </source>
</evidence>
<dbReference type="InterPro" id="IPR000843">
    <property type="entry name" value="HTH_LacI"/>
</dbReference>
<protein>
    <submittedName>
        <fullName evidence="5">LacI family DNA-binding transcriptional regulator</fullName>
    </submittedName>
</protein>
<keyword evidence="6" id="KW-1185">Reference proteome</keyword>
<dbReference type="RefSeq" id="WP_382349781.1">
    <property type="nucleotide sequence ID" value="NZ_JBHMBP010000002.1"/>
</dbReference>
<dbReference type="InterPro" id="IPR028082">
    <property type="entry name" value="Peripla_BP_I"/>
</dbReference>
<dbReference type="EMBL" id="JBHSYS010000002">
    <property type="protein sequence ID" value="MFC6957721.1"/>
    <property type="molecule type" value="Genomic_DNA"/>
</dbReference>
<dbReference type="Gene3D" id="3.40.50.2300">
    <property type="match status" value="2"/>
</dbReference>
<dbReference type="Proteomes" id="UP001596470">
    <property type="component" value="Unassembled WGS sequence"/>
</dbReference>
<dbReference type="SMART" id="SM00354">
    <property type="entry name" value="HTH_LACI"/>
    <property type="match status" value="1"/>
</dbReference>
<evidence type="ECO:0000313" key="5">
    <source>
        <dbReference type="EMBL" id="MFC6957721.1"/>
    </source>
</evidence>
<dbReference type="CDD" id="cd06267">
    <property type="entry name" value="PBP1_LacI_sugar_binding-like"/>
    <property type="match status" value="1"/>
</dbReference>
<dbReference type="SUPFAM" id="SSF53822">
    <property type="entry name" value="Periplasmic binding protein-like I"/>
    <property type="match status" value="1"/>
</dbReference>
<evidence type="ECO:0000256" key="1">
    <source>
        <dbReference type="ARBA" id="ARBA00023015"/>
    </source>
</evidence>
<dbReference type="GO" id="GO:0003677">
    <property type="term" value="F:DNA binding"/>
    <property type="evidence" value="ECO:0007669"/>
    <property type="project" value="UniProtKB-KW"/>
</dbReference>
<dbReference type="Pfam" id="PF00356">
    <property type="entry name" value="LacI"/>
    <property type="match status" value="1"/>
</dbReference>
<organism evidence="5 6">
    <name type="scientific">Glycomyces mayteni</name>
    <dbReference type="NCBI Taxonomy" id="543887"/>
    <lineage>
        <taxon>Bacteria</taxon>
        <taxon>Bacillati</taxon>
        <taxon>Actinomycetota</taxon>
        <taxon>Actinomycetes</taxon>
        <taxon>Glycomycetales</taxon>
        <taxon>Glycomycetaceae</taxon>
        <taxon>Glycomyces</taxon>
    </lineage>
</organism>
<evidence type="ECO:0000313" key="6">
    <source>
        <dbReference type="Proteomes" id="UP001596470"/>
    </source>
</evidence>
<name>A0ABW2D9V8_9ACTN</name>
<sequence>MADAANPAEPPRKRKRVTIADIAERAGVTSGAVSLAVNGKPGVSDATRARILDVARELRWRPSHAAQTLMGKNSEAVGLVLARPAEVIGEEIFFSKFIAGVQSTLSGRGYSLLLQMAEDAAAEAAIHQAWILDGRVDGILVLDPRIDDPRIAALAGMDHPTIVVGGQVDRDSIRSVHVDNGGAMGLIMDHLHGLGHDRIAYVTGDQAFRHISERMDAFSQFCVDHGVWGQSLAGNFDPAQAREATARLAGAPRPPTAIVFDSEVMAIAGMSTLASLGLRVPADVSVLSWEDSTTCQVLHPTVTALSRDAVSLGRTAAAEILQLIAGQPVQQEPVVARVIHRESTAAPDRDRGPA</sequence>
<keyword evidence="2 5" id="KW-0238">DNA-binding</keyword>
<dbReference type="Gene3D" id="1.10.260.40">
    <property type="entry name" value="lambda repressor-like DNA-binding domains"/>
    <property type="match status" value="1"/>
</dbReference>
<accession>A0ABW2D9V8</accession>